<dbReference type="AlphaFoldDB" id="B2A1J4"/>
<evidence type="ECO:0000259" key="6">
    <source>
        <dbReference type="PROSITE" id="PS51918"/>
    </source>
</evidence>
<protein>
    <submittedName>
        <fullName evidence="7">Radical SAM domain protein</fullName>
    </submittedName>
</protein>
<evidence type="ECO:0000256" key="1">
    <source>
        <dbReference type="ARBA" id="ARBA00001966"/>
    </source>
</evidence>
<accession>B2A1J4</accession>
<evidence type="ECO:0000313" key="7">
    <source>
        <dbReference type="EMBL" id="ACB84734.1"/>
    </source>
</evidence>
<organism evidence="7 8">
    <name type="scientific">Natranaerobius thermophilus (strain ATCC BAA-1301 / DSM 18059 / JW/NM-WN-LF)</name>
    <dbReference type="NCBI Taxonomy" id="457570"/>
    <lineage>
        <taxon>Bacteria</taxon>
        <taxon>Bacillati</taxon>
        <taxon>Bacillota</taxon>
        <taxon>Clostridia</taxon>
        <taxon>Natranaerobiales</taxon>
        <taxon>Natranaerobiaceae</taxon>
        <taxon>Natranaerobius</taxon>
    </lineage>
</organism>
<dbReference type="PANTHER" id="PTHR43409">
    <property type="entry name" value="ANAEROBIC MAGNESIUM-PROTOPORPHYRIN IX MONOMETHYL ESTER CYCLASE-RELATED"/>
    <property type="match status" value="1"/>
</dbReference>
<dbReference type="GO" id="GO:0046872">
    <property type="term" value="F:metal ion binding"/>
    <property type="evidence" value="ECO:0007669"/>
    <property type="project" value="UniProtKB-KW"/>
</dbReference>
<keyword evidence="8" id="KW-1185">Reference proteome</keyword>
<name>B2A1J4_NATTJ</name>
<keyword evidence="5" id="KW-0411">Iron-sulfur</keyword>
<evidence type="ECO:0000313" key="8">
    <source>
        <dbReference type="Proteomes" id="UP000001683"/>
    </source>
</evidence>
<dbReference type="GO" id="GO:0051536">
    <property type="term" value="F:iron-sulfur cluster binding"/>
    <property type="evidence" value="ECO:0007669"/>
    <property type="project" value="UniProtKB-KW"/>
</dbReference>
<gene>
    <name evidence="7" type="ordered locus">Nther_1151</name>
</gene>
<evidence type="ECO:0000256" key="2">
    <source>
        <dbReference type="ARBA" id="ARBA00022691"/>
    </source>
</evidence>
<dbReference type="InterPro" id="IPR051198">
    <property type="entry name" value="BchE-like"/>
</dbReference>
<reference evidence="7 8" key="2">
    <citation type="journal article" date="2011" name="J. Bacteriol.">
        <title>Complete genome sequence of the anaerobic, halophilic alkalithermophile Natranaerobius thermophilus JW/NM-WN-LF.</title>
        <authorList>
            <person name="Zhao B."/>
            <person name="Mesbah N.M."/>
            <person name="Dalin E."/>
            <person name="Goodwin L."/>
            <person name="Nolan M."/>
            <person name="Pitluck S."/>
            <person name="Chertkov O."/>
            <person name="Brettin T.S."/>
            <person name="Han J."/>
            <person name="Larimer F.W."/>
            <person name="Land M.L."/>
            <person name="Hauser L."/>
            <person name="Kyrpides N."/>
            <person name="Wiegel J."/>
        </authorList>
    </citation>
    <scope>NUCLEOTIDE SEQUENCE [LARGE SCALE GENOMIC DNA]</scope>
    <source>
        <strain evidence="8">ATCC BAA-1301 / DSM 18059 / JW/NM-WN-LF</strain>
    </source>
</reference>
<dbReference type="CDD" id="cd01335">
    <property type="entry name" value="Radical_SAM"/>
    <property type="match status" value="1"/>
</dbReference>
<dbReference type="HOGENOM" id="CLU_044464_1_0_9"/>
<dbReference type="SFLD" id="SFLDG01095">
    <property type="entry name" value="Uncharacterised_Radical_SAM_Su"/>
    <property type="match status" value="1"/>
</dbReference>
<dbReference type="PANTHER" id="PTHR43409:SF4">
    <property type="entry name" value="RADICAL SAM SUPERFAMILY PROTEIN"/>
    <property type="match status" value="1"/>
</dbReference>
<dbReference type="InterPro" id="IPR023404">
    <property type="entry name" value="rSAM_horseshoe"/>
</dbReference>
<dbReference type="KEGG" id="nth:Nther_1151"/>
<keyword evidence="4" id="KW-0408">Iron</keyword>
<dbReference type="SFLD" id="SFLDG01082">
    <property type="entry name" value="B12-binding_domain_containing"/>
    <property type="match status" value="1"/>
</dbReference>
<proteinExistence type="predicted"/>
<keyword evidence="3" id="KW-0479">Metal-binding</keyword>
<dbReference type="EMBL" id="CP001034">
    <property type="protein sequence ID" value="ACB84734.1"/>
    <property type="molecule type" value="Genomic_DNA"/>
</dbReference>
<dbReference type="InterPro" id="IPR007197">
    <property type="entry name" value="rSAM"/>
</dbReference>
<dbReference type="GO" id="GO:0003824">
    <property type="term" value="F:catalytic activity"/>
    <property type="evidence" value="ECO:0007669"/>
    <property type="project" value="InterPro"/>
</dbReference>
<keyword evidence="2" id="KW-0949">S-adenosyl-L-methionine</keyword>
<evidence type="ECO:0000256" key="4">
    <source>
        <dbReference type="ARBA" id="ARBA00023004"/>
    </source>
</evidence>
<feature type="domain" description="Radical SAM core" evidence="6">
    <location>
        <begin position="9"/>
        <end position="246"/>
    </location>
</feature>
<dbReference type="SFLD" id="SFLDS00029">
    <property type="entry name" value="Radical_SAM"/>
    <property type="match status" value="1"/>
</dbReference>
<dbReference type="SUPFAM" id="SSF102114">
    <property type="entry name" value="Radical SAM enzymes"/>
    <property type="match status" value="1"/>
</dbReference>
<dbReference type="InParanoid" id="B2A1J4"/>
<dbReference type="InterPro" id="IPR006638">
    <property type="entry name" value="Elp3/MiaA/NifB-like_rSAM"/>
</dbReference>
<comment type="cofactor">
    <cofactor evidence="1">
        <name>[4Fe-4S] cluster</name>
        <dbReference type="ChEBI" id="CHEBI:49883"/>
    </cofactor>
</comment>
<dbReference type="RefSeq" id="WP_012447609.1">
    <property type="nucleotide sequence ID" value="NC_010718.1"/>
</dbReference>
<dbReference type="eggNOG" id="COG1032">
    <property type="taxonomic scope" value="Bacteria"/>
</dbReference>
<dbReference type="SMART" id="SM00729">
    <property type="entry name" value="Elp3"/>
    <property type="match status" value="1"/>
</dbReference>
<evidence type="ECO:0000256" key="3">
    <source>
        <dbReference type="ARBA" id="ARBA00022723"/>
    </source>
</evidence>
<dbReference type="Gene3D" id="3.80.30.20">
    <property type="entry name" value="tm_1862 like domain"/>
    <property type="match status" value="1"/>
</dbReference>
<dbReference type="PROSITE" id="PS51918">
    <property type="entry name" value="RADICAL_SAM"/>
    <property type="match status" value="1"/>
</dbReference>
<dbReference type="InterPro" id="IPR058240">
    <property type="entry name" value="rSAM_sf"/>
</dbReference>
<dbReference type="Pfam" id="PF04055">
    <property type="entry name" value="Radical_SAM"/>
    <property type="match status" value="1"/>
</dbReference>
<sequence>MRYEGNLYRPPSEARSLIIQATIGCSHNQCTFCSMYKDKQFRIRSLEEIMEDLETAKKQFPKVERIFLADGNALALKTEKLKEILLKIKELFPECQRVSIYSGPKDILRKSLDELKTLNELGLSIAYLGIESGSDNILTKINKGVTAQEITEAGKKIMASGIKLSATIISGLGSKENWEEHALASAKVASEINPDYLALLTLLVQPGTKLYEDVNSGKFQLLTPKEVLKETKVFIENLDLDNCVFRSNHASNYVTLAGTLSQEQDKLLNTIESALEDEGDNFIKEEGFRRL</sequence>
<evidence type="ECO:0000256" key="5">
    <source>
        <dbReference type="ARBA" id="ARBA00023014"/>
    </source>
</evidence>
<reference evidence="7 8" key="1">
    <citation type="submission" date="2008-04" db="EMBL/GenBank/DDBJ databases">
        <title>Complete sequence of chromosome of Natranaerobius thermophilus JW/NM-WN-LF.</title>
        <authorList>
            <consortium name="US DOE Joint Genome Institute"/>
            <person name="Copeland A."/>
            <person name="Lucas S."/>
            <person name="Lapidus A."/>
            <person name="Glavina del Rio T."/>
            <person name="Dalin E."/>
            <person name="Tice H."/>
            <person name="Bruce D."/>
            <person name="Goodwin L."/>
            <person name="Pitluck S."/>
            <person name="Chertkov O."/>
            <person name="Brettin T."/>
            <person name="Detter J.C."/>
            <person name="Han C."/>
            <person name="Kuske C.R."/>
            <person name="Schmutz J."/>
            <person name="Larimer F."/>
            <person name="Land M."/>
            <person name="Hauser L."/>
            <person name="Kyrpides N."/>
            <person name="Lykidis A."/>
            <person name="Mesbah N.M."/>
            <person name="Wiegel J."/>
        </authorList>
    </citation>
    <scope>NUCLEOTIDE SEQUENCE [LARGE SCALE GENOMIC DNA]</scope>
    <source>
        <strain evidence="8">ATCC BAA-1301 / DSM 18059 / JW/NM-WN-LF</strain>
    </source>
</reference>
<dbReference type="Proteomes" id="UP000001683">
    <property type="component" value="Chromosome"/>
</dbReference>
<dbReference type="OrthoDB" id="9777636at2"/>